<evidence type="ECO:0000313" key="1">
    <source>
        <dbReference type="EMBL" id="KAK5626770.1"/>
    </source>
</evidence>
<evidence type="ECO:0000313" key="2">
    <source>
        <dbReference type="Proteomes" id="UP001305414"/>
    </source>
</evidence>
<protein>
    <submittedName>
        <fullName evidence="1">Uncharacterized protein</fullName>
    </submittedName>
</protein>
<sequence>MASDRVVQLTTHSTLVFFSLVVRFGERLLRSPYSAALATDLSLIDAYTDPGPLMQVDATVAICQADAKYLEHMVDDGTGNE</sequence>
<gene>
    <name evidence="1" type="ORF">RRF57_002485</name>
</gene>
<name>A0AAN7U717_9PEZI</name>
<reference evidence="1 2" key="1">
    <citation type="submission" date="2023-10" db="EMBL/GenBank/DDBJ databases">
        <title>Draft genome sequence of Xylaria bambusicola isolate GMP-LS, the root and basal stem rot pathogen of sugarcane in Indonesia.</title>
        <authorList>
            <person name="Selvaraj P."/>
            <person name="Muralishankar V."/>
            <person name="Muruganantham S."/>
            <person name="Sp S."/>
            <person name="Haryani S."/>
            <person name="Lau K.J.X."/>
            <person name="Naqvi N.I."/>
        </authorList>
    </citation>
    <scope>NUCLEOTIDE SEQUENCE [LARGE SCALE GENOMIC DNA]</scope>
    <source>
        <strain evidence="1">GMP-LS</strain>
    </source>
</reference>
<organism evidence="1 2">
    <name type="scientific">Xylaria bambusicola</name>
    <dbReference type="NCBI Taxonomy" id="326684"/>
    <lineage>
        <taxon>Eukaryota</taxon>
        <taxon>Fungi</taxon>
        <taxon>Dikarya</taxon>
        <taxon>Ascomycota</taxon>
        <taxon>Pezizomycotina</taxon>
        <taxon>Sordariomycetes</taxon>
        <taxon>Xylariomycetidae</taxon>
        <taxon>Xylariales</taxon>
        <taxon>Xylariaceae</taxon>
        <taxon>Xylaria</taxon>
    </lineage>
</organism>
<dbReference type="AlphaFoldDB" id="A0AAN7U717"/>
<dbReference type="EMBL" id="JAWHQM010000004">
    <property type="protein sequence ID" value="KAK5626770.1"/>
    <property type="molecule type" value="Genomic_DNA"/>
</dbReference>
<proteinExistence type="predicted"/>
<keyword evidence="2" id="KW-1185">Reference proteome</keyword>
<comment type="caution">
    <text evidence="1">The sequence shown here is derived from an EMBL/GenBank/DDBJ whole genome shotgun (WGS) entry which is preliminary data.</text>
</comment>
<accession>A0AAN7U717</accession>
<dbReference type="Proteomes" id="UP001305414">
    <property type="component" value="Unassembled WGS sequence"/>
</dbReference>